<dbReference type="RefSeq" id="WP_142536669.1">
    <property type="nucleotide sequence ID" value="NZ_SGJB01000020.1"/>
</dbReference>
<sequence>MFKIEDCIIMTNNTLVVDKYSSLMKIEYVKSYKDVLIQARDYIYNKHKLLTHPQAGSLKPNQTPYRSVILYPTSDNKENVDSVMLIEKAIDTFNKFNEIRVTPEYPENIQNDYKKIDLSIIDNVISRIV</sequence>
<reference evidence="1 2" key="1">
    <citation type="submission" date="2019-02" db="EMBL/GenBank/DDBJ databases">
        <title>Peptostreptococcaceae bacterium ZHW00191 nov., a new bacterium isolated from the human gut.</title>
        <authorList>
            <person name="Zhou H.-W."/>
            <person name="Chen X.-J."/>
        </authorList>
    </citation>
    <scope>NUCLEOTIDE SEQUENCE [LARGE SCALE GENOMIC DNA]</scope>
    <source>
        <strain evidence="1 2">ZHW00191</strain>
    </source>
</reference>
<evidence type="ECO:0000313" key="2">
    <source>
        <dbReference type="Proteomes" id="UP000317863"/>
    </source>
</evidence>
<evidence type="ECO:0000313" key="1">
    <source>
        <dbReference type="EMBL" id="TQQ83909.1"/>
    </source>
</evidence>
<dbReference type="AlphaFoldDB" id="A0A544QT95"/>
<dbReference type="Proteomes" id="UP000317863">
    <property type="component" value="Unassembled WGS sequence"/>
</dbReference>
<dbReference type="InterPro" id="IPR047735">
    <property type="entry name" value="GrdX-like"/>
</dbReference>
<organism evidence="1 2">
    <name type="scientific">Peptacetobacter hominis</name>
    <dbReference type="NCBI Taxonomy" id="2743610"/>
    <lineage>
        <taxon>Bacteria</taxon>
        <taxon>Bacillati</taxon>
        <taxon>Bacillota</taxon>
        <taxon>Clostridia</taxon>
        <taxon>Peptostreptococcales</taxon>
        <taxon>Peptostreptococcaceae</taxon>
        <taxon>Peptacetobacter</taxon>
    </lineage>
</organism>
<comment type="caution">
    <text evidence="1">The sequence shown here is derived from an EMBL/GenBank/DDBJ whole genome shotgun (WGS) entry which is preliminary data.</text>
</comment>
<gene>
    <name evidence="1" type="ORF">EXD82_09450</name>
</gene>
<keyword evidence="2" id="KW-1185">Reference proteome</keyword>
<name>A0A544QT95_9FIRM</name>
<protein>
    <submittedName>
        <fullName evidence="1">GrdX protein</fullName>
    </submittedName>
</protein>
<dbReference type="EMBL" id="SGJB01000020">
    <property type="protein sequence ID" value="TQQ83909.1"/>
    <property type="molecule type" value="Genomic_DNA"/>
</dbReference>
<dbReference type="NCBIfam" id="NF038093">
    <property type="entry name" value="GrdX"/>
    <property type="match status" value="1"/>
</dbReference>
<dbReference type="OrthoDB" id="9815289at2"/>
<accession>A0A544QT95</accession>
<proteinExistence type="predicted"/>